<sequence>MGLELLGFHYSILSSVLSSFLIIYSLFLKDKDYKKAEELFIFGVVFIGISWSGIEWSLYLMGYDLFKLVTMPIFPLLCYFLSTSLFVIYVSERYYRRRIWIIFALAAVLVSIVAVNCMNCLFE</sequence>
<keyword evidence="1" id="KW-0472">Membrane</keyword>
<feature type="transmembrane region" description="Helical" evidence="1">
    <location>
        <begin position="39"/>
        <end position="59"/>
    </location>
</feature>
<evidence type="ECO:0000256" key="1">
    <source>
        <dbReference type="SAM" id="Phobius"/>
    </source>
</evidence>
<evidence type="ECO:0000313" key="3">
    <source>
        <dbReference type="Proteomes" id="UP000075578"/>
    </source>
</evidence>
<feature type="transmembrane region" description="Helical" evidence="1">
    <location>
        <begin position="65"/>
        <end position="88"/>
    </location>
</feature>
<dbReference type="EMBL" id="LNGD01000100">
    <property type="protein sequence ID" value="KYC49576.1"/>
    <property type="molecule type" value="Genomic_DNA"/>
</dbReference>
<feature type="transmembrane region" description="Helical" evidence="1">
    <location>
        <begin position="100"/>
        <end position="122"/>
    </location>
</feature>
<dbReference type="Proteomes" id="UP000075578">
    <property type="component" value="Unassembled WGS sequence"/>
</dbReference>
<accession>A0A150IX49</accession>
<gene>
    <name evidence="2" type="ORF">AMQ74_01404</name>
</gene>
<keyword evidence="1" id="KW-0812">Transmembrane</keyword>
<name>A0A150IX49_9EURY</name>
<keyword evidence="1" id="KW-1133">Transmembrane helix</keyword>
<organism evidence="2 3">
    <name type="scientific">Candidatus Methanofastidiosum methylothiophilum</name>
    <dbReference type="NCBI Taxonomy" id="1705564"/>
    <lineage>
        <taxon>Archaea</taxon>
        <taxon>Methanobacteriati</taxon>
        <taxon>Methanobacteriota</taxon>
        <taxon>Stenosarchaea group</taxon>
        <taxon>Candidatus Methanofastidiosia</taxon>
        <taxon>Candidatus Methanofastidiosales</taxon>
        <taxon>Candidatus Methanofastidiosaceae</taxon>
        <taxon>Candidatus Methanofastidiosum</taxon>
    </lineage>
</organism>
<feature type="transmembrane region" description="Helical" evidence="1">
    <location>
        <begin position="6"/>
        <end position="27"/>
    </location>
</feature>
<evidence type="ECO:0008006" key="4">
    <source>
        <dbReference type="Google" id="ProtNLM"/>
    </source>
</evidence>
<comment type="caution">
    <text evidence="2">The sequence shown here is derived from an EMBL/GenBank/DDBJ whole genome shotgun (WGS) entry which is preliminary data.</text>
</comment>
<dbReference type="AlphaFoldDB" id="A0A150IX49"/>
<reference evidence="2 3" key="1">
    <citation type="journal article" date="2016" name="ISME J.">
        <title>Chasing the elusive Euryarchaeota class WSA2: genomes reveal a uniquely fastidious methyl-reducing methanogen.</title>
        <authorList>
            <person name="Nobu M.K."/>
            <person name="Narihiro T."/>
            <person name="Kuroda K."/>
            <person name="Mei R."/>
            <person name="Liu W.T."/>
        </authorList>
    </citation>
    <scope>NUCLEOTIDE SEQUENCE [LARGE SCALE GENOMIC DNA]</scope>
    <source>
        <strain evidence="2">U1lsi0528_Bin089</strain>
    </source>
</reference>
<proteinExistence type="predicted"/>
<evidence type="ECO:0000313" key="2">
    <source>
        <dbReference type="EMBL" id="KYC49576.1"/>
    </source>
</evidence>
<protein>
    <recommendedName>
        <fullName evidence="4">Histidine kinase N-terminal 7TM region domain-containing protein</fullName>
    </recommendedName>
</protein>